<feature type="region of interest" description="Disordered" evidence="1">
    <location>
        <begin position="132"/>
        <end position="159"/>
    </location>
</feature>
<comment type="caution">
    <text evidence="3">The sequence shown here is derived from an EMBL/GenBank/DDBJ whole genome shotgun (WGS) entry which is preliminary data.</text>
</comment>
<feature type="region of interest" description="Disordered" evidence="1">
    <location>
        <begin position="462"/>
        <end position="508"/>
    </location>
</feature>
<feature type="region of interest" description="Disordered" evidence="1">
    <location>
        <begin position="262"/>
        <end position="370"/>
    </location>
</feature>
<organism evidence="3 4">
    <name type="scientific">Gymnopilus dilepis</name>
    <dbReference type="NCBI Taxonomy" id="231916"/>
    <lineage>
        <taxon>Eukaryota</taxon>
        <taxon>Fungi</taxon>
        <taxon>Dikarya</taxon>
        <taxon>Basidiomycota</taxon>
        <taxon>Agaricomycotina</taxon>
        <taxon>Agaricomycetes</taxon>
        <taxon>Agaricomycetidae</taxon>
        <taxon>Agaricales</taxon>
        <taxon>Agaricineae</taxon>
        <taxon>Hymenogastraceae</taxon>
        <taxon>Gymnopilus</taxon>
    </lineage>
</organism>
<feature type="compositionally biased region" description="Low complexity" evidence="1">
    <location>
        <begin position="328"/>
        <end position="340"/>
    </location>
</feature>
<reference evidence="3 4" key="1">
    <citation type="journal article" date="2018" name="Evol. Lett.">
        <title>Horizontal gene cluster transfer increased hallucinogenic mushroom diversity.</title>
        <authorList>
            <person name="Reynolds H.T."/>
            <person name="Vijayakumar V."/>
            <person name="Gluck-Thaler E."/>
            <person name="Korotkin H.B."/>
            <person name="Matheny P.B."/>
            <person name="Slot J.C."/>
        </authorList>
    </citation>
    <scope>NUCLEOTIDE SEQUENCE [LARGE SCALE GENOMIC DNA]</scope>
    <source>
        <strain evidence="3 4">SRW20</strain>
    </source>
</reference>
<feature type="compositionally biased region" description="Basic residues" evidence="1">
    <location>
        <begin position="557"/>
        <end position="566"/>
    </location>
</feature>
<feature type="chain" id="PRO_5019559632" evidence="2">
    <location>
        <begin position="24"/>
        <end position="588"/>
    </location>
</feature>
<keyword evidence="2" id="KW-0732">Signal</keyword>
<evidence type="ECO:0000313" key="3">
    <source>
        <dbReference type="EMBL" id="PPQ99247.1"/>
    </source>
</evidence>
<feature type="region of interest" description="Disordered" evidence="1">
    <location>
        <begin position="411"/>
        <end position="433"/>
    </location>
</feature>
<evidence type="ECO:0000256" key="2">
    <source>
        <dbReference type="SAM" id="SignalP"/>
    </source>
</evidence>
<dbReference type="STRING" id="231916.A0A409Y8A5"/>
<evidence type="ECO:0000256" key="1">
    <source>
        <dbReference type="SAM" id="MobiDB-lite"/>
    </source>
</evidence>
<gene>
    <name evidence="3" type="ORF">CVT26_014103</name>
</gene>
<dbReference type="Proteomes" id="UP000284706">
    <property type="component" value="Unassembled WGS sequence"/>
</dbReference>
<protein>
    <submittedName>
        <fullName evidence="3">Uncharacterized protein</fullName>
    </submittedName>
</protein>
<feature type="compositionally biased region" description="Low complexity" evidence="1">
    <location>
        <begin position="305"/>
        <end position="318"/>
    </location>
</feature>
<accession>A0A409Y8A5</accession>
<evidence type="ECO:0000313" key="4">
    <source>
        <dbReference type="Proteomes" id="UP000284706"/>
    </source>
</evidence>
<dbReference type="EMBL" id="NHYE01001075">
    <property type="protein sequence ID" value="PPQ99247.1"/>
    <property type="molecule type" value="Genomic_DNA"/>
</dbReference>
<keyword evidence="4" id="KW-1185">Reference proteome</keyword>
<dbReference type="AlphaFoldDB" id="A0A409Y8A5"/>
<proteinExistence type="predicted"/>
<sequence length="588" mass="60489">MPAIDARFAVLVIFCCLSAPWLSSTSTARAAVISRSAQSAPPPFQDYSDDSATHSQHVFPWSKGKPGIPENRDHSRRSLRDGLIRVRAENPFHRLADAISSIFKGHHKRSHSTVAVPNDHGSLHVARSAGTPQWVSAPNSTTSQNATEAQTGPGSQGVPGHVDIQTAADDAQRPGARIASLVLQLVNGTYVLNASQNNQTRLYLVNAQEQTTRLPEAPILGNDNEVSVYLEIPNLVNAQDYCATYDPNPNGTEPMTMQPCTFDSTTADATNDTDPHSSQIFQYNRRSGQIRPTWFQGSDDGTGGTNATAAAQGGFPQRPGAPSPQGPQGPQRPQVPQGPQGPQGPQPGPQPGPGSQNPNPNPNPNPNARNVTLVFVPAGIFGADDVTEDSTSSVVTATTTTTVTVYASATGSVGASSDSSTATSTSSSVLPSASGMNVEAVGGVPIVGGAVPSPPVPVPVPVGGARGSPASPSSSVSSSTSSSSMGAAAITSAPDASPYDVSSSSSASVSTSTSINATAIASSIAASAYSSWSSAAAASSTDASASPSSTFVAAVLRRGRIPRRRATGPDWSPVSTDPYSWNFKAEEK</sequence>
<dbReference type="InParanoid" id="A0A409Y8A5"/>
<feature type="compositionally biased region" description="Pro residues" evidence="1">
    <location>
        <begin position="342"/>
        <end position="352"/>
    </location>
</feature>
<feature type="compositionally biased region" description="Polar residues" evidence="1">
    <location>
        <begin position="132"/>
        <end position="153"/>
    </location>
</feature>
<name>A0A409Y8A5_9AGAR</name>
<feature type="compositionally biased region" description="Polar residues" evidence="1">
    <location>
        <begin position="276"/>
        <end position="287"/>
    </location>
</feature>
<dbReference type="OrthoDB" id="3362371at2759"/>
<feature type="region of interest" description="Disordered" evidence="1">
    <location>
        <begin position="48"/>
        <end position="76"/>
    </location>
</feature>
<feature type="signal peptide" evidence="2">
    <location>
        <begin position="1"/>
        <end position="23"/>
    </location>
</feature>
<feature type="region of interest" description="Disordered" evidence="1">
    <location>
        <begin position="557"/>
        <end position="588"/>
    </location>
</feature>
<feature type="compositionally biased region" description="Low complexity" evidence="1">
    <location>
        <begin position="262"/>
        <end position="272"/>
    </location>
</feature>